<dbReference type="SUPFAM" id="SSF56601">
    <property type="entry name" value="beta-lactamase/transpeptidase-like"/>
    <property type="match status" value="1"/>
</dbReference>
<keyword evidence="3" id="KW-0812">Transmembrane</keyword>
<keyword evidence="4" id="KW-0121">Carboxypeptidase</keyword>
<dbReference type="InterPro" id="IPR012338">
    <property type="entry name" value="Beta-lactam/transpept-like"/>
</dbReference>
<comment type="similarity">
    <text evidence="1">Belongs to the peptidase S13 family.</text>
</comment>
<keyword evidence="5" id="KW-1185">Reference proteome</keyword>
<dbReference type="Proteomes" id="UP001596302">
    <property type="component" value="Unassembled WGS sequence"/>
</dbReference>
<protein>
    <submittedName>
        <fullName evidence="4">D-alanyl-D-alanine carboxypeptidase/D-alanyl-D-alanine-endopeptidase</fullName>
        <ecNumber evidence="4">3.4.16.4</ecNumber>
    </submittedName>
</protein>
<keyword evidence="3" id="KW-1133">Transmembrane helix</keyword>
<sequence>MADELNLEGPVGFGQRIGSTLRVPGRGTRRAVVILLVFALAGATGSAVALSAPSLVAGLGLGDGKGAAAALPAPVRVLGPLPADAPLPTAAGLTATLGPLAGAAAVGTLAAVVLDPANGATLWQQSPDKALVPGSVAKLVTAAAALLTLDSTSRLYTRVVAGPAPDSVVLVGGGDPTLTALPAGRDSVYPQPSRLDDLVTAVRTALPGQKIRKVFIDTSRYTGPVLAEGWLPADVPGGYVAPIVPLMLDGGRADATLQDGPRVNRPAFAAGQAFAVKLGADPSAVSEAVAAPNARVLGSVASAPVADLVEHMLRTSDNVLAEALAREVAIDRGGEASFTGAAGQVAAALAQAGFDPAGATLVDGSGLSTADRVPPKLVGALLSAAAAPAQGPRDTQFLRPLLTGLPVAGGDGTLDDRFEDPRSTDGRGVVRAKTGTLTAVSSLAGVVTDADGRLLVFALISNGESPASVRPQLDAIAAALSRCGCR</sequence>
<keyword evidence="3" id="KW-0472">Membrane</keyword>
<dbReference type="RefSeq" id="WP_379583572.1">
    <property type="nucleotide sequence ID" value="NZ_JBHSQW010000011.1"/>
</dbReference>
<keyword evidence="2 4" id="KW-0378">Hydrolase</keyword>
<evidence type="ECO:0000313" key="5">
    <source>
        <dbReference type="Proteomes" id="UP001596302"/>
    </source>
</evidence>
<dbReference type="PRINTS" id="PR00922">
    <property type="entry name" value="DADACBPTASE3"/>
</dbReference>
<proteinExistence type="inferred from homology"/>
<evidence type="ECO:0000313" key="4">
    <source>
        <dbReference type="EMBL" id="MFC5993709.1"/>
    </source>
</evidence>
<dbReference type="NCBIfam" id="TIGR00666">
    <property type="entry name" value="PBP4"/>
    <property type="match status" value="1"/>
</dbReference>
<dbReference type="Gene3D" id="3.40.710.10">
    <property type="entry name" value="DD-peptidase/beta-lactamase superfamily"/>
    <property type="match status" value="2"/>
</dbReference>
<evidence type="ECO:0000256" key="2">
    <source>
        <dbReference type="ARBA" id="ARBA00022801"/>
    </source>
</evidence>
<accession>A0ABW1IZA3</accession>
<keyword evidence="4" id="KW-0645">Protease</keyword>
<reference evidence="5" key="1">
    <citation type="journal article" date="2019" name="Int. J. Syst. Evol. Microbiol.">
        <title>The Global Catalogue of Microorganisms (GCM) 10K type strain sequencing project: providing services to taxonomists for standard genome sequencing and annotation.</title>
        <authorList>
            <consortium name="The Broad Institute Genomics Platform"/>
            <consortium name="The Broad Institute Genome Sequencing Center for Infectious Disease"/>
            <person name="Wu L."/>
            <person name="Ma J."/>
        </authorList>
    </citation>
    <scope>NUCLEOTIDE SEQUENCE [LARGE SCALE GENOMIC DNA]</scope>
    <source>
        <strain evidence="5">CCM 8391</strain>
    </source>
</reference>
<dbReference type="GO" id="GO:0009002">
    <property type="term" value="F:serine-type D-Ala-D-Ala carboxypeptidase activity"/>
    <property type="evidence" value="ECO:0007669"/>
    <property type="project" value="UniProtKB-EC"/>
</dbReference>
<evidence type="ECO:0000256" key="3">
    <source>
        <dbReference type="SAM" id="Phobius"/>
    </source>
</evidence>
<name>A0ABW1IZA3_9PSEU</name>
<dbReference type="PANTHER" id="PTHR30023">
    <property type="entry name" value="D-ALANYL-D-ALANINE CARBOXYPEPTIDASE"/>
    <property type="match status" value="1"/>
</dbReference>
<dbReference type="EC" id="3.4.16.4" evidence="4"/>
<dbReference type="InterPro" id="IPR000667">
    <property type="entry name" value="Peptidase_S13"/>
</dbReference>
<evidence type="ECO:0000256" key="1">
    <source>
        <dbReference type="ARBA" id="ARBA00006096"/>
    </source>
</evidence>
<dbReference type="Pfam" id="PF02113">
    <property type="entry name" value="Peptidase_S13"/>
    <property type="match status" value="2"/>
</dbReference>
<comment type="caution">
    <text evidence="4">The sequence shown here is derived from an EMBL/GenBank/DDBJ whole genome shotgun (WGS) entry which is preliminary data.</text>
</comment>
<dbReference type="PANTHER" id="PTHR30023:SF0">
    <property type="entry name" value="PENICILLIN-SENSITIVE CARBOXYPEPTIDASE A"/>
    <property type="match status" value="1"/>
</dbReference>
<dbReference type="EMBL" id="JBHSQW010000011">
    <property type="protein sequence ID" value="MFC5993709.1"/>
    <property type="molecule type" value="Genomic_DNA"/>
</dbReference>
<gene>
    <name evidence="4" type="primary">dacB</name>
    <name evidence="4" type="ORF">ACFQE5_05710</name>
</gene>
<feature type="transmembrane region" description="Helical" evidence="3">
    <location>
        <begin position="31"/>
        <end position="52"/>
    </location>
</feature>
<organism evidence="4 5">
    <name type="scientific">Pseudonocardia hispaniensis</name>
    <dbReference type="NCBI Taxonomy" id="904933"/>
    <lineage>
        <taxon>Bacteria</taxon>
        <taxon>Bacillati</taxon>
        <taxon>Actinomycetota</taxon>
        <taxon>Actinomycetes</taxon>
        <taxon>Pseudonocardiales</taxon>
        <taxon>Pseudonocardiaceae</taxon>
        <taxon>Pseudonocardia</taxon>
    </lineage>
</organism>